<evidence type="ECO:0000256" key="9">
    <source>
        <dbReference type="ARBA" id="ARBA00023136"/>
    </source>
</evidence>
<dbReference type="InterPro" id="IPR027359">
    <property type="entry name" value="Volt_channel_dom_sf"/>
</dbReference>
<keyword evidence="21" id="KW-1185">Reference proteome</keyword>
<dbReference type="PRINTS" id="PR01433">
    <property type="entry name" value="POLYCYSTIN2"/>
</dbReference>
<dbReference type="FunFam" id="1.20.120.350:FF:000052">
    <property type="entry name" value="polycystic kidney disease 2-like 1 protein isoform X1"/>
    <property type="match status" value="1"/>
</dbReference>
<dbReference type="SUPFAM" id="SSF47473">
    <property type="entry name" value="EF-hand"/>
    <property type="match status" value="1"/>
</dbReference>
<comment type="subcellular location">
    <subcellularLocation>
        <location evidence="1">Cell projection</location>
        <location evidence="1">Cilium membrane</location>
        <topology evidence="1">Multi-pass membrane protein</topology>
    </subcellularLocation>
</comment>
<evidence type="ECO:0000313" key="20">
    <source>
        <dbReference type="Ensembl" id="ENSANIP00000007337.1"/>
    </source>
</evidence>
<comment type="similarity">
    <text evidence="2">Belongs to the polycystin family.</text>
</comment>
<keyword evidence="14" id="KW-0109">Calcium transport</keyword>
<dbReference type="PANTHER" id="PTHR10877:SF196">
    <property type="entry name" value="POLYCYSTIN-2-LIKE PROTEIN 1"/>
    <property type="match status" value="1"/>
</dbReference>
<keyword evidence="8 14" id="KW-0406">Ion transport</keyword>
<evidence type="ECO:0000259" key="19">
    <source>
        <dbReference type="Pfam" id="PF20519"/>
    </source>
</evidence>
<keyword evidence="5 17" id="KW-0812">Transmembrane</keyword>
<feature type="transmembrane region" description="Helical" evidence="17">
    <location>
        <begin position="306"/>
        <end position="326"/>
    </location>
</feature>
<feature type="transmembrane region" description="Helical" evidence="17">
    <location>
        <begin position="396"/>
        <end position="415"/>
    </location>
</feature>
<evidence type="ECO:0000256" key="11">
    <source>
        <dbReference type="ARBA" id="ARBA00023180"/>
    </source>
</evidence>
<dbReference type="GO" id="GO:0015269">
    <property type="term" value="F:calcium-activated potassium channel activity"/>
    <property type="evidence" value="ECO:0007669"/>
    <property type="project" value="TreeGrafter"/>
</dbReference>
<dbReference type="InterPro" id="IPR013122">
    <property type="entry name" value="PKD1_2_channel"/>
</dbReference>
<keyword evidence="7" id="KW-0175">Coiled coil</keyword>
<dbReference type="GO" id="GO:0005262">
    <property type="term" value="F:calcium channel activity"/>
    <property type="evidence" value="ECO:0007669"/>
    <property type="project" value="UniProtKB-KW"/>
</dbReference>
<dbReference type="InterPro" id="IPR003915">
    <property type="entry name" value="PKD_2"/>
</dbReference>
<feature type="transmembrane region" description="Helical" evidence="17">
    <location>
        <begin position="737"/>
        <end position="760"/>
    </location>
</feature>
<keyword evidence="6 17" id="KW-1133">Transmembrane helix</keyword>
<evidence type="ECO:0000256" key="6">
    <source>
        <dbReference type="ARBA" id="ARBA00022989"/>
    </source>
</evidence>
<evidence type="ECO:0000256" key="3">
    <source>
        <dbReference type="ARBA" id="ARBA00022448"/>
    </source>
</evidence>
<evidence type="ECO:0000256" key="8">
    <source>
        <dbReference type="ARBA" id="ARBA00023065"/>
    </source>
</evidence>
<dbReference type="Proteomes" id="UP000694541">
    <property type="component" value="Unplaced"/>
</dbReference>
<organism evidence="20 21">
    <name type="scientific">Accipiter nisus</name>
    <name type="common">Eurasian sparrowhawk</name>
    <dbReference type="NCBI Taxonomy" id="211598"/>
    <lineage>
        <taxon>Eukaryota</taxon>
        <taxon>Metazoa</taxon>
        <taxon>Chordata</taxon>
        <taxon>Craniata</taxon>
        <taxon>Vertebrata</taxon>
        <taxon>Euteleostomi</taxon>
        <taxon>Archelosauria</taxon>
        <taxon>Archosauria</taxon>
        <taxon>Dinosauria</taxon>
        <taxon>Saurischia</taxon>
        <taxon>Theropoda</taxon>
        <taxon>Coelurosauria</taxon>
        <taxon>Aves</taxon>
        <taxon>Neognathae</taxon>
        <taxon>Neoaves</taxon>
        <taxon>Telluraves</taxon>
        <taxon>Accipitrimorphae</taxon>
        <taxon>Accipitriformes</taxon>
        <taxon>Accipitridae</taxon>
        <taxon>Accipitrinae</taxon>
        <taxon>Accipiter</taxon>
    </lineage>
</organism>
<dbReference type="GO" id="GO:0005509">
    <property type="term" value="F:calcium ion binding"/>
    <property type="evidence" value="ECO:0007669"/>
    <property type="project" value="InterPro"/>
</dbReference>
<evidence type="ECO:0000256" key="1">
    <source>
        <dbReference type="ARBA" id="ARBA00004272"/>
    </source>
</evidence>
<dbReference type="InterPro" id="IPR051223">
    <property type="entry name" value="Polycystin"/>
</dbReference>
<feature type="domain" description="Polycystin cation channel PKD1/PKD2" evidence="18">
    <location>
        <begin position="301"/>
        <end position="525"/>
    </location>
</feature>
<sequence length="825" mass="95548">MIGSFFFASHVKQCAGSIFFFHCLLLSRSYRLSKWSMSRWSQSPPAGITFDLLLTLSWQFQVVWRTLLLSRLLVTYGMTSSNAYYYTKVMSELFLQTSSDGRVSFQSIGSMADFWVYAQGPLLDNLYWTKWYNNESLAAHNTQSYIYYENLLLGVPRMRQLKVKNNSCVVHDDFREEISGCYDVYSEDKEERVSFGLINGTAWRYHSEEELGGSSHWGRLTSYSGGGYYIDLKLTRKESAEALQVLKEKLWLDRGTRVVFIDFSVYNANINLFCVLRLVVEFPATGGAIPSWQIRTVKLIRYVSTWDFFIVACEIVFCVFIFYYVVEEILELRIHKLQYFTSIWNILDVVVILLSIIAIGFHIFRTIEVNRLLGELLKHPDTYADFEFLAFWQTQYNNMNAVNLFFAWIKIFKYISFNKTMTQLSSTLARCAKDILGFAIMFFIVFFAYAQLGYLLFGTQVENFSTFIKCIFTQFRIILGDFDYNSIDNANRVLGPIYFVTYVFFVFFVLLNMFLAIINDTYSEVKEELSSQKDELQLSDILKQSYNRTLMRLRLKKERISDVQKALQNGTKELDFEDFKNSLKELGHADHEITAAFSRFDKDGNYILDEEEQQQMKHDLEAKRVALNTEIENLGKPYGDNNLDENPTYMETRNNHANKASWVSKEEFQVLLQRVLQLEQSINNIDSKIDAVVSKLDLLERNRLKRKDMLGKPLDRQACTNFWRNVGRYLSIMHTLFLSWSIARLLGSLLTLHVTFFWFAGGRTQSGKASPPQPRPAGERSRRLGVGTCTGKQPEWQLFPKQGLSHLAQVKCAGVSGAQEHAAPV</sequence>
<dbReference type="GO" id="GO:0051371">
    <property type="term" value="F:muscle alpha-actinin binding"/>
    <property type="evidence" value="ECO:0007669"/>
    <property type="project" value="TreeGrafter"/>
</dbReference>
<dbReference type="Gene3D" id="1.20.120.350">
    <property type="entry name" value="Voltage-gated potassium channels. Chain C"/>
    <property type="match status" value="1"/>
</dbReference>
<dbReference type="Pfam" id="PF20519">
    <property type="entry name" value="Polycystin_dom"/>
    <property type="match status" value="1"/>
</dbReference>
<dbReference type="InterPro" id="IPR011992">
    <property type="entry name" value="EF-hand-dom_pair"/>
</dbReference>
<dbReference type="Gene3D" id="1.20.5.340">
    <property type="match status" value="1"/>
</dbReference>
<evidence type="ECO:0000256" key="5">
    <source>
        <dbReference type="ARBA" id="ARBA00022692"/>
    </source>
</evidence>
<dbReference type="FunFam" id="1.10.238.10:FF:000405">
    <property type="entry name" value="Polycystin 2 like 1, transient receptor potential cation channel"/>
    <property type="match status" value="1"/>
</dbReference>
<feature type="domain" description="Polycystin" evidence="19">
    <location>
        <begin position="105"/>
        <end position="300"/>
    </location>
</feature>
<keyword evidence="11" id="KW-0325">Glycoprotein</keyword>
<reference evidence="20" key="1">
    <citation type="submission" date="2025-08" db="UniProtKB">
        <authorList>
            <consortium name="Ensembl"/>
        </authorList>
    </citation>
    <scope>IDENTIFICATION</scope>
</reference>
<keyword evidence="4" id="KW-1003">Cell membrane</keyword>
<feature type="binding site" evidence="14">
    <location>
        <position position="601"/>
    </location>
    <ligand>
        <name>Ca(2+)</name>
        <dbReference type="ChEBI" id="CHEBI:29108"/>
        <label>2</label>
    </ligand>
</feature>
<evidence type="ECO:0000256" key="14">
    <source>
        <dbReference type="PIRSR" id="PIRSR603915-1"/>
    </source>
</evidence>
<dbReference type="PANTHER" id="PTHR10877">
    <property type="entry name" value="POLYCYSTIN FAMILY MEMBER"/>
    <property type="match status" value="1"/>
</dbReference>
<evidence type="ECO:0000259" key="18">
    <source>
        <dbReference type="Pfam" id="PF08016"/>
    </source>
</evidence>
<dbReference type="InterPro" id="IPR046791">
    <property type="entry name" value="Polycystin_dom"/>
</dbReference>
<feature type="disulfide bond" evidence="15">
    <location>
        <begin position="168"/>
        <end position="181"/>
    </location>
</feature>
<evidence type="ECO:0000256" key="10">
    <source>
        <dbReference type="ARBA" id="ARBA00023157"/>
    </source>
</evidence>
<dbReference type="Ensembl" id="ENSANIT00000007588.1">
    <property type="protein sequence ID" value="ENSANIP00000007337.1"/>
    <property type="gene ID" value="ENSANIG00000004869.1"/>
</dbReference>
<feature type="transmembrane region" description="Helical" evidence="17">
    <location>
        <begin position="435"/>
        <end position="457"/>
    </location>
</feature>
<proteinExistence type="inferred from homology"/>
<evidence type="ECO:0000256" key="12">
    <source>
        <dbReference type="ARBA" id="ARBA00023273"/>
    </source>
</evidence>
<dbReference type="FunFam" id="1.10.287.70:FF:000055">
    <property type="entry name" value="Polycystic kidney disease 2-like 1"/>
    <property type="match status" value="1"/>
</dbReference>
<feature type="binding site" evidence="14">
    <location>
        <position position="612"/>
    </location>
    <ligand>
        <name>Ca(2+)</name>
        <dbReference type="ChEBI" id="CHEBI:29108"/>
        <label>2</label>
    </ligand>
</feature>
<dbReference type="Gene3D" id="1.10.287.70">
    <property type="match status" value="1"/>
</dbReference>
<evidence type="ECO:0000256" key="17">
    <source>
        <dbReference type="SAM" id="Phobius"/>
    </source>
</evidence>
<name>A0A8B9MDS1_9AVES</name>
<keyword evidence="14" id="KW-0106">Calcium</keyword>
<reference evidence="20" key="2">
    <citation type="submission" date="2025-09" db="UniProtKB">
        <authorList>
            <consortium name="Ensembl"/>
        </authorList>
    </citation>
    <scope>IDENTIFICATION</scope>
</reference>
<evidence type="ECO:0000313" key="21">
    <source>
        <dbReference type="Proteomes" id="UP000694541"/>
    </source>
</evidence>
<dbReference type="Pfam" id="PF08016">
    <property type="entry name" value="PKD_channel"/>
    <property type="match status" value="1"/>
</dbReference>
<accession>A0A8B9MDS1</accession>
<evidence type="ECO:0000256" key="2">
    <source>
        <dbReference type="ARBA" id="ARBA00007200"/>
    </source>
</evidence>
<dbReference type="GO" id="GO:0060170">
    <property type="term" value="C:ciliary membrane"/>
    <property type="evidence" value="ECO:0007669"/>
    <property type="project" value="UniProtKB-SubCell"/>
</dbReference>
<feature type="region of interest" description="Disordered" evidence="16">
    <location>
        <begin position="764"/>
        <end position="786"/>
    </location>
</feature>
<evidence type="ECO:0000256" key="13">
    <source>
        <dbReference type="ARBA" id="ARBA00023303"/>
    </source>
</evidence>
<feature type="transmembrane region" description="Helical" evidence="17">
    <location>
        <begin position="497"/>
        <end position="518"/>
    </location>
</feature>
<dbReference type="AlphaFoldDB" id="A0A8B9MDS1"/>
<evidence type="ECO:0000256" key="4">
    <source>
        <dbReference type="ARBA" id="ARBA00022475"/>
    </source>
</evidence>
<keyword evidence="14" id="KW-0479">Metal-binding</keyword>
<dbReference type="Pfam" id="PF18109">
    <property type="entry name" value="Fer4_24"/>
    <property type="match status" value="1"/>
</dbReference>
<dbReference type="GO" id="GO:0050982">
    <property type="term" value="P:detection of mechanical stimulus"/>
    <property type="evidence" value="ECO:0007669"/>
    <property type="project" value="TreeGrafter"/>
</dbReference>
<protein>
    <submittedName>
        <fullName evidence="20">Polycystin 2 like 1, transient receptor potential cation channel</fullName>
    </submittedName>
</protein>
<dbReference type="SUPFAM" id="SSF81324">
    <property type="entry name" value="Voltage-gated potassium channels"/>
    <property type="match status" value="1"/>
</dbReference>
<keyword evidence="9 17" id="KW-0472">Membrane</keyword>
<evidence type="ECO:0000256" key="15">
    <source>
        <dbReference type="PIRSR" id="PIRSR603915-2"/>
    </source>
</evidence>
<keyword evidence="10" id="KW-1015">Disulfide bond</keyword>
<dbReference type="GO" id="GO:0005272">
    <property type="term" value="F:sodium channel activity"/>
    <property type="evidence" value="ECO:0007669"/>
    <property type="project" value="TreeGrafter"/>
</dbReference>
<evidence type="ECO:0000256" key="16">
    <source>
        <dbReference type="SAM" id="MobiDB-lite"/>
    </source>
</evidence>
<keyword evidence="3" id="KW-0813">Transport</keyword>
<keyword evidence="12" id="KW-0966">Cell projection</keyword>
<keyword evidence="13 14" id="KW-0407">Ion channel</keyword>
<feature type="transmembrane region" description="Helical" evidence="17">
    <location>
        <begin position="346"/>
        <end position="364"/>
    </location>
</feature>
<dbReference type="Gene3D" id="1.10.238.10">
    <property type="entry name" value="EF-hand"/>
    <property type="match status" value="1"/>
</dbReference>
<evidence type="ECO:0000256" key="7">
    <source>
        <dbReference type="ARBA" id="ARBA00023054"/>
    </source>
</evidence>
<keyword evidence="14" id="KW-0107">Calcium channel</keyword>
<feature type="binding site" evidence="14">
    <location>
        <position position="603"/>
    </location>
    <ligand>
        <name>Ca(2+)</name>
        <dbReference type="ChEBI" id="CHEBI:29108"/>
        <label>2</label>
    </ligand>
</feature>